<dbReference type="InterPro" id="IPR003607">
    <property type="entry name" value="HD/PDEase_dom"/>
</dbReference>
<comment type="caution">
    <text evidence="2">The sequence shown here is derived from an EMBL/GenBank/DDBJ whole genome shotgun (WGS) entry which is preliminary data.</text>
</comment>
<keyword evidence="3" id="KW-1185">Reference proteome</keyword>
<dbReference type="CDD" id="cd00077">
    <property type="entry name" value="HDc"/>
    <property type="match status" value="1"/>
</dbReference>
<name>A0ABV6KLJ9_9BACI</name>
<proteinExistence type="predicted"/>
<dbReference type="NCBIfam" id="TIGR00277">
    <property type="entry name" value="HDIG"/>
    <property type="match status" value="1"/>
</dbReference>
<dbReference type="InterPro" id="IPR006675">
    <property type="entry name" value="HDIG_dom"/>
</dbReference>
<gene>
    <name evidence="2" type="ORF">ACFFHF_01055</name>
</gene>
<dbReference type="PROSITE" id="PS51832">
    <property type="entry name" value="HD_GYP"/>
    <property type="match status" value="1"/>
</dbReference>
<protein>
    <submittedName>
        <fullName evidence="2">HD-GYP domain-containing protein</fullName>
        <ecNumber evidence="2">3.1.4.-</ecNumber>
    </submittedName>
</protein>
<reference evidence="2 3" key="1">
    <citation type="submission" date="2024-09" db="EMBL/GenBank/DDBJ databases">
        <authorList>
            <person name="Sun Q."/>
            <person name="Mori K."/>
        </authorList>
    </citation>
    <scope>NUCLEOTIDE SEQUENCE [LARGE SCALE GENOMIC DNA]</scope>
    <source>
        <strain evidence="2 3">CGMCC 1.9126</strain>
    </source>
</reference>
<evidence type="ECO:0000313" key="2">
    <source>
        <dbReference type="EMBL" id="MFC0473930.1"/>
    </source>
</evidence>
<accession>A0ABV6KLJ9</accession>
<dbReference type="EC" id="3.1.4.-" evidence="2"/>
<organism evidence="2 3">
    <name type="scientific">Robertmurraya beringensis</name>
    <dbReference type="NCBI Taxonomy" id="641660"/>
    <lineage>
        <taxon>Bacteria</taxon>
        <taxon>Bacillati</taxon>
        <taxon>Bacillota</taxon>
        <taxon>Bacilli</taxon>
        <taxon>Bacillales</taxon>
        <taxon>Bacillaceae</taxon>
        <taxon>Robertmurraya</taxon>
    </lineage>
</organism>
<dbReference type="InterPro" id="IPR006674">
    <property type="entry name" value="HD_domain"/>
</dbReference>
<dbReference type="PANTHER" id="PTHR43155">
    <property type="entry name" value="CYCLIC DI-GMP PHOSPHODIESTERASE PA4108-RELATED"/>
    <property type="match status" value="1"/>
</dbReference>
<feature type="domain" description="HD-GYP" evidence="1">
    <location>
        <begin position="86"/>
        <end position="282"/>
    </location>
</feature>
<dbReference type="SUPFAM" id="SSF109604">
    <property type="entry name" value="HD-domain/PDEase-like"/>
    <property type="match status" value="1"/>
</dbReference>
<dbReference type="Proteomes" id="UP001589738">
    <property type="component" value="Unassembled WGS sequence"/>
</dbReference>
<evidence type="ECO:0000259" key="1">
    <source>
        <dbReference type="PROSITE" id="PS51832"/>
    </source>
</evidence>
<dbReference type="InterPro" id="IPR037522">
    <property type="entry name" value="HD_GYP_dom"/>
</dbReference>
<dbReference type="EMBL" id="JBHLUU010000007">
    <property type="protein sequence ID" value="MFC0473930.1"/>
    <property type="molecule type" value="Genomic_DNA"/>
</dbReference>
<dbReference type="PANTHER" id="PTHR43155:SF2">
    <property type="entry name" value="CYCLIC DI-GMP PHOSPHODIESTERASE PA4108"/>
    <property type="match status" value="1"/>
</dbReference>
<sequence length="326" mass="37189">MRLIRIDEYEPRTMQLAKPVFDRQKRVLLAAGRSIHPSYLKKLIDLDIRYLFIEDAESFGISLEEMLDVPTWVDAVDVLQAVYKAVEKKEELPIRPIQQLAIKLVEEVNKRKAILLIPASSLAEELREYAHSVNVTLLALQIAKKYHISQMQIRDLAVGALVHDIGKVLTPLKDDHPRVGFEYLRKTREVSLLSAHVAYQHHEAFDGSGVPRGLREKEIHEFAQICSIANFYENALSKKGIPPHEVMEYVMTKSGTLFSTDLVKLFVQEVPHFIPGTKVILNNGRQAIVTKVRGNLQRPFVRYLDSNEEVSLGENHTLLITEVLEQ</sequence>
<dbReference type="Pfam" id="PF01966">
    <property type="entry name" value="HD"/>
    <property type="match status" value="1"/>
</dbReference>
<dbReference type="RefSeq" id="WP_160549093.1">
    <property type="nucleotide sequence ID" value="NZ_JBHLUU010000007.1"/>
</dbReference>
<evidence type="ECO:0000313" key="3">
    <source>
        <dbReference type="Proteomes" id="UP001589738"/>
    </source>
</evidence>
<keyword evidence="2" id="KW-0378">Hydrolase</keyword>
<dbReference type="GO" id="GO:0016787">
    <property type="term" value="F:hydrolase activity"/>
    <property type="evidence" value="ECO:0007669"/>
    <property type="project" value="UniProtKB-KW"/>
</dbReference>
<dbReference type="Gene3D" id="1.10.3210.10">
    <property type="entry name" value="Hypothetical protein af1432"/>
    <property type="match status" value="1"/>
</dbReference>